<feature type="domain" description="DJ-1/PfpI" evidence="2">
    <location>
        <begin position="8"/>
        <end position="169"/>
    </location>
</feature>
<evidence type="ECO:0000256" key="1">
    <source>
        <dbReference type="ARBA" id="ARBA00008542"/>
    </source>
</evidence>
<dbReference type="InterPro" id="IPR002818">
    <property type="entry name" value="DJ-1/PfpI"/>
</dbReference>
<organism evidence="3 4">
    <name type="scientific">Jatrophihabitans cynanchi</name>
    <dbReference type="NCBI Taxonomy" id="2944128"/>
    <lineage>
        <taxon>Bacteria</taxon>
        <taxon>Bacillati</taxon>
        <taxon>Actinomycetota</taxon>
        <taxon>Actinomycetes</taxon>
        <taxon>Jatrophihabitantales</taxon>
        <taxon>Jatrophihabitantaceae</taxon>
        <taxon>Jatrophihabitans</taxon>
    </lineage>
</organism>
<accession>A0ABY7K4Q2</accession>
<dbReference type="NCBIfam" id="TIGR01382">
    <property type="entry name" value="PfpI"/>
    <property type="match status" value="1"/>
</dbReference>
<dbReference type="SUPFAM" id="SSF52317">
    <property type="entry name" value="Class I glutamine amidotransferase-like"/>
    <property type="match status" value="1"/>
</dbReference>
<dbReference type="CDD" id="cd03134">
    <property type="entry name" value="GATase1_PfpI_like"/>
    <property type="match status" value="1"/>
</dbReference>
<sequence length="219" mass="23247">MDIADATIGVLVENQYQELEFWYPVLRFREAGANVVVIGPSNTTTYGSKLGFPVVPEANVADVNGADLDAVVIPGGFAPESLRRNPEVLRLVKEVHDRGSVVAAVCHAPWVLASAGLAKGVKLTSVSIIKDDMVNAGADYSEDNVVRDGKIVTARLPNDVGAWITKTIEVVAELPARETPSGLKAEQPVSAVYASPAKVRQRPAAPGSANYLQFAVTEV</sequence>
<dbReference type="Pfam" id="PF01965">
    <property type="entry name" value="DJ-1_PfpI"/>
    <property type="match status" value="1"/>
</dbReference>
<name>A0ABY7K4Q2_9ACTN</name>
<dbReference type="EMBL" id="CP097463">
    <property type="protein sequence ID" value="WAX58965.1"/>
    <property type="molecule type" value="Genomic_DNA"/>
</dbReference>
<dbReference type="InterPro" id="IPR006286">
    <property type="entry name" value="C56_PfpI-like"/>
</dbReference>
<evidence type="ECO:0000313" key="3">
    <source>
        <dbReference type="EMBL" id="WAX58965.1"/>
    </source>
</evidence>
<proteinExistence type="inferred from homology"/>
<evidence type="ECO:0000259" key="2">
    <source>
        <dbReference type="Pfam" id="PF01965"/>
    </source>
</evidence>
<evidence type="ECO:0000313" key="4">
    <source>
        <dbReference type="Proteomes" id="UP001164693"/>
    </source>
</evidence>
<reference evidence="3" key="1">
    <citation type="submission" date="2022-05" db="EMBL/GenBank/DDBJ databases">
        <title>Jatrophihabitans sp. SB3-54 whole genome sequence.</title>
        <authorList>
            <person name="Suh M.K."/>
            <person name="Eom M.K."/>
            <person name="Kim J.S."/>
            <person name="Kim H.S."/>
            <person name="Do H.E."/>
            <person name="Shin Y.K."/>
            <person name="Lee J.-S."/>
        </authorList>
    </citation>
    <scope>NUCLEOTIDE SEQUENCE</scope>
    <source>
        <strain evidence="3">SB3-54</strain>
    </source>
</reference>
<protein>
    <submittedName>
        <fullName evidence="3">Type 1 glutamine amidotransferase</fullName>
    </submittedName>
</protein>
<gene>
    <name evidence="3" type="ORF">M6B22_09450</name>
</gene>
<comment type="similarity">
    <text evidence="1">Belongs to the peptidase C56 family.</text>
</comment>
<dbReference type="InterPro" id="IPR029062">
    <property type="entry name" value="Class_I_gatase-like"/>
</dbReference>
<keyword evidence="3" id="KW-0315">Glutamine amidotransferase</keyword>
<dbReference type="Gene3D" id="3.40.50.880">
    <property type="match status" value="1"/>
</dbReference>
<dbReference type="PANTHER" id="PTHR42733">
    <property type="entry name" value="DJ-1 PROTEIN"/>
    <property type="match status" value="1"/>
</dbReference>
<dbReference type="Proteomes" id="UP001164693">
    <property type="component" value="Chromosome"/>
</dbReference>
<keyword evidence="4" id="KW-1185">Reference proteome</keyword>
<dbReference type="PROSITE" id="PS51276">
    <property type="entry name" value="PEPTIDASE_C56_PFPI"/>
    <property type="match status" value="1"/>
</dbReference>
<dbReference type="RefSeq" id="WP_269445504.1">
    <property type="nucleotide sequence ID" value="NZ_CP097463.1"/>
</dbReference>
<dbReference type="PANTHER" id="PTHR42733:SF13">
    <property type="entry name" value="DJ-1_PFPI DOMAIN-CONTAINING PROTEIN"/>
    <property type="match status" value="1"/>
</dbReference>